<gene>
    <name evidence="3" type="ORF">BCF74_10712</name>
</gene>
<evidence type="ECO:0000313" key="3">
    <source>
        <dbReference type="EMBL" id="PRY60226.1"/>
    </source>
</evidence>
<proteinExistence type="predicted"/>
<feature type="region of interest" description="Disordered" evidence="1">
    <location>
        <begin position="319"/>
        <end position="354"/>
    </location>
</feature>
<comment type="caution">
    <text evidence="3">The sequence shown here is derived from an EMBL/GenBank/DDBJ whole genome shotgun (WGS) entry which is preliminary data.</text>
</comment>
<dbReference type="RefSeq" id="WP_106296997.1">
    <property type="nucleotide sequence ID" value="NZ_PVTI01000007.1"/>
</dbReference>
<accession>A0A2T0UQP3</accession>
<feature type="transmembrane region" description="Helical" evidence="2">
    <location>
        <begin position="45"/>
        <end position="68"/>
    </location>
</feature>
<dbReference type="OrthoDB" id="4843409at2"/>
<sequence>MPDHDHDHDLDDIHDLLVRAPMPDLHYDLAQTLRAGRRVRMRRRLAAGGAGLAALAAVAVGFTALGGLPERETRPAGTGPTVGVSAPVSAELLDYRYAVELRPGPDGAGPTVVSYSVEGGKRTELSRWTAPTDEKVSLRPSPDGTVLLGIAPAWARTFTLVTADGAPASAGAQQARPLDGTDFQAVGFRLGGGVKADALDVIWSDDDGAYDAKGDALPSTLDAATGTRLILDPTRRLILSERLDGRERSISTYPAGSTPWNADGLDQRATSVQVSAATFALPTKGQTPRNVVVRWSTGETGPAVIVGAPGEWTFVAGVRERPDTPPKGQVFPTAVEWTDSSGTRRSEPVKAPTN</sequence>
<evidence type="ECO:0000256" key="2">
    <source>
        <dbReference type="SAM" id="Phobius"/>
    </source>
</evidence>
<name>A0A2T0UQP3_9MICO</name>
<reference evidence="3 4" key="1">
    <citation type="submission" date="2018-03" db="EMBL/GenBank/DDBJ databases">
        <title>Genomic Encyclopedia of Archaeal and Bacterial Type Strains, Phase II (KMG-II): from individual species to whole genera.</title>
        <authorList>
            <person name="Goeker M."/>
        </authorList>
    </citation>
    <scope>NUCLEOTIDE SEQUENCE [LARGE SCALE GENOMIC DNA]</scope>
    <source>
        <strain evidence="3 4">ATCC BAA-1496</strain>
    </source>
</reference>
<keyword evidence="2" id="KW-0472">Membrane</keyword>
<keyword evidence="4" id="KW-1185">Reference proteome</keyword>
<dbReference type="Proteomes" id="UP000237822">
    <property type="component" value="Unassembled WGS sequence"/>
</dbReference>
<organism evidence="3 4">
    <name type="scientific">Knoellia remsis</name>
    <dbReference type="NCBI Taxonomy" id="407159"/>
    <lineage>
        <taxon>Bacteria</taxon>
        <taxon>Bacillati</taxon>
        <taxon>Actinomycetota</taxon>
        <taxon>Actinomycetes</taxon>
        <taxon>Micrococcales</taxon>
        <taxon>Intrasporangiaceae</taxon>
        <taxon>Knoellia</taxon>
    </lineage>
</organism>
<dbReference type="AlphaFoldDB" id="A0A2T0UQP3"/>
<keyword evidence="2" id="KW-1133">Transmembrane helix</keyword>
<keyword evidence="2" id="KW-0812">Transmembrane</keyword>
<dbReference type="EMBL" id="PVTI01000007">
    <property type="protein sequence ID" value="PRY60226.1"/>
    <property type="molecule type" value="Genomic_DNA"/>
</dbReference>
<evidence type="ECO:0000256" key="1">
    <source>
        <dbReference type="SAM" id="MobiDB-lite"/>
    </source>
</evidence>
<protein>
    <submittedName>
        <fullName evidence="3">Uncharacterized protein</fullName>
    </submittedName>
</protein>
<evidence type="ECO:0000313" key="4">
    <source>
        <dbReference type="Proteomes" id="UP000237822"/>
    </source>
</evidence>